<dbReference type="Proteomes" id="UP001164286">
    <property type="component" value="Unassembled WGS sequence"/>
</dbReference>
<dbReference type="RefSeq" id="XP_052943268.1">
    <property type="nucleotide sequence ID" value="XM_053089954.1"/>
</dbReference>
<keyword evidence="3" id="KW-1185">Reference proteome</keyword>
<name>A0AA38H636_9TREE</name>
<feature type="compositionally biased region" description="Basic and acidic residues" evidence="1">
    <location>
        <begin position="254"/>
        <end position="271"/>
    </location>
</feature>
<feature type="compositionally biased region" description="Polar residues" evidence="1">
    <location>
        <begin position="180"/>
        <end position="195"/>
    </location>
</feature>
<organism evidence="2 3">
    <name type="scientific">Dioszegia hungarica</name>
    <dbReference type="NCBI Taxonomy" id="4972"/>
    <lineage>
        <taxon>Eukaryota</taxon>
        <taxon>Fungi</taxon>
        <taxon>Dikarya</taxon>
        <taxon>Basidiomycota</taxon>
        <taxon>Agaricomycotina</taxon>
        <taxon>Tremellomycetes</taxon>
        <taxon>Tremellales</taxon>
        <taxon>Bulleribasidiaceae</taxon>
        <taxon>Dioszegia</taxon>
    </lineage>
</organism>
<feature type="region of interest" description="Disordered" evidence="1">
    <location>
        <begin position="17"/>
        <end position="39"/>
    </location>
</feature>
<dbReference type="EMBL" id="JAKWFO010000008">
    <property type="protein sequence ID" value="KAI9633491.1"/>
    <property type="molecule type" value="Genomic_DNA"/>
</dbReference>
<evidence type="ECO:0000313" key="3">
    <source>
        <dbReference type="Proteomes" id="UP001164286"/>
    </source>
</evidence>
<protein>
    <submittedName>
        <fullName evidence="2">Uncharacterized protein</fullName>
    </submittedName>
</protein>
<evidence type="ECO:0000313" key="2">
    <source>
        <dbReference type="EMBL" id="KAI9633491.1"/>
    </source>
</evidence>
<reference evidence="2" key="1">
    <citation type="journal article" date="2022" name="G3 (Bethesda)">
        <title>High quality genome of the basidiomycete yeast Dioszegia hungarica PDD-24b-2 isolated from cloud water.</title>
        <authorList>
            <person name="Jarrige D."/>
            <person name="Haridas S."/>
            <person name="Bleykasten-Grosshans C."/>
            <person name="Joly M."/>
            <person name="Nadalig T."/>
            <person name="Sancelme M."/>
            <person name="Vuilleumier S."/>
            <person name="Grigoriev I.V."/>
            <person name="Amato P."/>
            <person name="Bringel F."/>
        </authorList>
    </citation>
    <scope>NUCLEOTIDE SEQUENCE</scope>
    <source>
        <strain evidence="2">PDD-24b-2</strain>
    </source>
</reference>
<feature type="compositionally biased region" description="Low complexity" evidence="1">
    <location>
        <begin position="237"/>
        <end position="247"/>
    </location>
</feature>
<dbReference type="AlphaFoldDB" id="A0AA38H636"/>
<feature type="region of interest" description="Disordered" evidence="1">
    <location>
        <begin position="76"/>
        <end position="291"/>
    </location>
</feature>
<comment type="caution">
    <text evidence="2">The sequence shown here is derived from an EMBL/GenBank/DDBJ whole genome shotgun (WGS) entry which is preliminary data.</text>
</comment>
<sequence>MSVRSALINTARAARQALPKAQVAPRRAASTHHKPSSNTPWMIGSAAVFGSLTAFILMPSGDKAAHEVHEHIDAKGAGAHVADGKGAKPEHEDEHQNAARDLMRKERESGERPGLDEDPKGKMVHAGESRPRTEIPSKRDDEKPHRRGASTGDKFDGTIDGTEMKAGIANKSTEKEADSKSQAGIKTNPEGTGQKDTVKPDNVDDSDKPSEKDIKSSIKKAEQSNSPKTAMDKEETGGASSGSSNSSTPDNVDDSDKPSDKDIKDSIKQAERSNSPLATMQEEVDDSGKQV</sequence>
<dbReference type="GeneID" id="77729159"/>
<evidence type="ECO:0000256" key="1">
    <source>
        <dbReference type="SAM" id="MobiDB-lite"/>
    </source>
</evidence>
<accession>A0AA38H636</accession>
<gene>
    <name evidence="2" type="ORF">MKK02DRAFT_38144</name>
</gene>
<proteinExistence type="predicted"/>
<feature type="compositionally biased region" description="Basic and acidic residues" evidence="1">
    <location>
        <begin position="196"/>
        <end position="222"/>
    </location>
</feature>
<feature type="compositionally biased region" description="Basic and acidic residues" evidence="1">
    <location>
        <begin position="82"/>
        <end position="144"/>
    </location>
</feature>